<keyword evidence="5" id="KW-0408">Iron</keyword>
<evidence type="ECO:0000256" key="1">
    <source>
        <dbReference type="ARBA" id="ARBA00001966"/>
    </source>
</evidence>
<keyword evidence="2" id="KW-0004">4Fe-4S</keyword>
<dbReference type="GO" id="GO:0016625">
    <property type="term" value="F:oxidoreductase activity, acting on the aldehyde or oxo group of donors, iron-sulfur protein as acceptor"/>
    <property type="evidence" value="ECO:0007669"/>
    <property type="project" value="InterPro"/>
</dbReference>
<feature type="domain" description="4Fe-4S ferredoxin-type" evidence="7">
    <location>
        <begin position="23"/>
        <end position="52"/>
    </location>
</feature>
<dbReference type="Gene3D" id="3.30.70.3270">
    <property type="match status" value="1"/>
</dbReference>
<evidence type="ECO:0000256" key="5">
    <source>
        <dbReference type="ARBA" id="ARBA00023004"/>
    </source>
</evidence>
<comment type="caution">
    <text evidence="8">The sequence shown here is derived from an EMBL/GenBank/DDBJ whole genome shotgun (WGS) entry which is preliminary data.</text>
</comment>
<dbReference type="GO" id="GO:0051539">
    <property type="term" value="F:4 iron, 4 sulfur cluster binding"/>
    <property type="evidence" value="ECO:0007669"/>
    <property type="project" value="UniProtKB-KW"/>
</dbReference>
<comment type="cofactor">
    <cofactor evidence="1">
        <name>[4Fe-4S] cluster</name>
        <dbReference type="ChEBI" id="CHEBI:49883"/>
    </cofactor>
</comment>
<dbReference type="InterPro" id="IPR011898">
    <property type="entry name" value="PorD_KorD"/>
</dbReference>
<keyword evidence="6" id="KW-0411">Iron-sulfur</keyword>
<dbReference type="GO" id="GO:0046872">
    <property type="term" value="F:metal ion binding"/>
    <property type="evidence" value="ECO:0007669"/>
    <property type="project" value="UniProtKB-KW"/>
</dbReference>
<dbReference type="Pfam" id="PF12838">
    <property type="entry name" value="Fer4_7"/>
    <property type="match status" value="1"/>
</dbReference>
<keyword evidence="4" id="KW-0677">Repeat</keyword>
<dbReference type="PROSITE" id="PS00198">
    <property type="entry name" value="4FE4S_FER_1"/>
    <property type="match status" value="1"/>
</dbReference>
<organism evidence="8 9">
    <name type="scientific">Candidatus Falkowbacteria bacterium RIFCSPLOWO2_02_FULL_45_21</name>
    <dbReference type="NCBI Taxonomy" id="1797989"/>
    <lineage>
        <taxon>Bacteria</taxon>
        <taxon>Candidatus Falkowiibacteriota</taxon>
    </lineage>
</organism>
<dbReference type="InterPro" id="IPR017896">
    <property type="entry name" value="4Fe4S_Fe-S-bd"/>
</dbReference>
<evidence type="ECO:0000313" key="9">
    <source>
        <dbReference type="Proteomes" id="UP000178783"/>
    </source>
</evidence>
<dbReference type="InterPro" id="IPR017900">
    <property type="entry name" value="4Fe4S_Fe_S_CS"/>
</dbReference>
<feature type="domain" description="4Fe-4S ferredoxin-type" evidence="7">
    <location>
        <begin position="59"/>
        <end position="88"/>
    </location>
</feature>
<protein>
    <recommendedName>
        <fullName evidence="7">4Fe-4S ferredoxin-type domain-containing protein</fullName>
    </recommendedName>
</protein>
<dbReference type="STRING" id="1797989.A3H66_01830"/>
<proteinExistence type="predicted"/>
<dbReference type="PANTHER" id="PTHR43724">
    <property type="entry name" value="PYRUVATE SYNTHASE SUBUNIT PORD"/>
    <property type="match status" value="1"/>
</dbReference>
<accession>A0A1F5SCE4</accession>
<dbReference type="NCBIfam" id="TIGR02179">
    <property type="entry name" value="PorD_KorD"/>
    <property type="match status" value="1"/>
</dbReference>
<evidence type="ECO:0000259" key="7">
    <source>
        <dbReference type="PROSITE" id="PS51379"/>
    </source>
</evidence>
<dbReference type="Proteomes" id="UP000178783">
    <property type="component" value="Unassembled WGS sequence"/>
</dbReference>
<dbReference type="PANTHER" id="PTHR43724:SF1">
    <property type="entry name" value="PYRUVATE SYNTHASE SUBUNIT PORD"/>
    <property type="match status" value="1"/>
</dbReference>
<dbReference type="PROSITE" id="PS51379">
    <property type="entry name" value="4FE4S_FER_2"/>
    <property type="match status" value="2"/>
</dbReference>
<evidence type="ECO:0000256" key="3">
    <source>
        <dbReference type="ARBA" id="ARBA00022723"/>
    </source>
</evidence>
<keyword evidence="3" id="KW-0479">Metal-binding</keyword>
<dbReference type="EMBL" id="MFFW01000036">
    <property type="protein sequence ID" value="OGF24133.1"/>
    <property type="molecule type" value="Genomic_DNA"/>
</dbReference>
<evidence type="ECO:0000256" key="4">
    <source>
        <dbReference type="ARBA" id="ARBA00022737"/>
    </source>
</evidence>
<evidence type="ECO:0000256" key="2">
    <source>
        <dbReference type="ARBA" id="ARBA00022485"/>
    </source>
</evidence>
<dbReference type="SUPFAM" id="SSF54862">
    <property type="entry name" value="4Fe-4S ferredoxins"/>
    <property type="match status" value="1"/>
</dbReference>
<name>A0A1F5SCE4_9BACT</name>
<sequence>MKISITAKPNTTTNNKTGGWRTEKPKFIYDKCTACAICPRACPEGIIYQTNKTNSSGKLPYDFDPNFCKGCGLCAEVCPFKAIIMEKEEK</sequence>
<dbReference type="AlphaFoldDB" id="A0A1F5SCE4"/>
<evidence type="ECO:0000256" key="6">
    <source>
        <dbReference type="ARBA" id="ARBA00023014"/>
    </source>
</evidence>
<evidence type="ECO:0000313" key="8">
    <source>
        <dbReference type="EMBL" id="OGF24133.1"/>
    </source>
</evidence>
<gene>
    <name evidence="8" type="ORF">A3H66_01830</name>
</gene>
<reference evidence="8 9" key="1">
    <citation type="journal article" date="2016" name="Nat. Commun.">
        <title>Thousands of microbial genomes shed light on interconnected biogeochemical processes in an aquifer system.</title>
        <authorList>
            <person name="Anantharaman K."/>
            <person name="Brown C.T."/>
            <person name="Hug L.A."/>
            <person name="Sharon I."/>
            <person name="Castelle C.J."/>
            <person name="Probst A.J."/>
            <person name="Thomas B.C."/>
            <person name="Singh A."/>
            <person name="Wilkins M.J."/>
            <person name="Karaoz U."/>
            <person name="Brodie E.L."/>
            <person name="Williams K.H."/>
            <person name="Hubbard S.S."/>
            <person name="Banfield J.F."/>
        </authorList>
    </citation>
    <scope>NUCLEOTIDE SEQUENCE [LARGE SCALE GENOMIC DNA]</scope>
</reference>